<feature type="repeat" description="TPR" evidence="3">
    <location>
        <begin position="174"/>
        <end position="207"/>
    </location>
</feature>
<comment type="caution">
    <text evidence="4">The sequence shown here is derived from an EMBL/GenBank/DDBJ whole genome shotgun (WGS) entry which is preliminary data.</text>
</comment>
<accession>A0A814TAT2</accession>
<proteinExistence type="predicted"/>
<name>A0A814TAT2_ADIRI</name>
<evidence type="ECO:0000313" key="6">
    <source>
        <dbReference type="Proteomes" id="UP000663828"/>
    </source>
</evidence>
<reference evidence="4" key="1">
    <citation type="submission" date="2021-02" db="EMBL/GenBank/DDBJ databases">
        <authorList>
            <person name="Nowell W R."/>
        </authorList>
    </citation>
    <scope>NUCLEOTIDE SEQUENCE</scope>
</reference>
<dbReference type="OrthoDB" id="626167at2759"/>
<dbReference type="PANTHER" id="PTHR45641">
    <property type="entry name" value="TETRATRICOPEPTIDE REPEAT PROTEIN (AFU_ORTHOLOGUE AFUA_6G03870)"/>
    <property type="match status" value="1"/>
</dbReference>
<dbReference type="InterPro" id="IPR019734">
    <property type="entry name" value="TPR_rpt"/>
</dbReference>
<dbReference type="EMBL" id="CAJNOR010005566">
    <property type="protein sequence ID" value="CAF1567966.1"/>
    <property type="molecule type" value="Genomic_DNA"/>
</dbReference>
<keyword evidence="6" id="KW-1185">Reference proteome</keyword>
<dbReference type="PROSITE" id="PS50005">
    <property type="entry name" value="TPR"/>
    <property type="match status" value="2"/>
</dbReference>
<sequence>MRPDPPRVKDSAMVLHSISNILRLEGKLDESYECHEKALEIRSKFYSSDHTPITDSLNNLNSFLVNQDKYGNISSNEERIRSIYKDSYPPMHYEVAEGYLCGTPKYDTVSYCYQESLRILEEFYPPYIPSITSTLNKMGILLKRQRKYEEASNLFNRALRLFEDYYSSNSVQLSSVLTNIGHDLLNQAELDEALSVYQRVITMKQKVYSSDHIFLSTN</sequence>
<protein>
    <submittedName>
        <fullName evidence="4">Uncharacterized protein</fullName>
    </submittedName>
</protein>
<dbReference type="SMART" id="SM00028">
    <property type="entry name" value="TPR"/>
    <property type="match status" value="3"/>
</dbReference>
<dbReference type="Proteomes" id="UP000663828">
    <property type="component" value="Unassembled WGS sequence"/>
</dbReference>
<keyword evidence="2 3" id="KW-0802">TPR repeat</keyword>
<keyword evidence="1" id="KW-0677">Repeat</keyword>
<dbReference type="Proteomes" id="UP000663852">
    <property type="component" value="Unassembled WGS sequence"/>
</dbReference>
<dbReference type="Gene3D" id="1.25.40.10">
    <property type="entry name" value="Tetratricopeptide repeat domain"/>
    <property type="match status" value="2"/>
</dbReference>
<evidence type="ECO:0000313" key="7">
    <source>
        <dbReference type="Proteomes" id="UP000663852"/>
    </source>
</evidence>
<feature type="repeat" description="TPR" evidence="3">
    <location>
        <begin position="132"/>
        <end position="165"/>
    </location>
</feature>
<evidence type="ECO:0000313" key="5">
    <source>
        <dbReference type="EMBL" id="CAF1567966.1"/>
    </source>
</evidence>
<organism evidence="4 7">
    <name type="scientific">Adineta ricciae</name>
    <name type="common">Rotifer</name>
    <dbReference type="NCBI Taxonomy" id="249248"/>
    <lineage>
        <taxon>Eukaryota</taxon>
        <taxon>Metazoa</taxon>
        <taxon>Spiralia</taxon>
        <taxon>Gnathifera</taxon>
        <taxon>Rotifera</taxon>
        <taxon>Eurotatoria</taxon>
        <taxon>Bdelloidea</taxon>
        <taxon>Adinetida</taxon>
        <taxon>Adinetidae</taxon>
        <taxon>Adineta</taxon>
    </lineage>
</organism>
<dbReference type="SUPFAM" id="SSF48452">
    <property type="entry name" value="TPR-like"/>
    <property type="match status" value="1"/>
</dbReference>
<dbReference type="Pfam" id="PF13424">
    <property type="entry name" value="TPR_12"/>
    <property type="match status" value="1"/>
</dbReference>
<gene>
    <name evidence="4" type="ORF">EDS130_LOCUS23031</name>
    <name evidence="5" type="ORF">XAT740_LOCUS44195</name>
</gene>
<evidence type="ECO:0000256" key="2">
    <source>
        <dbReference type="ARBA" id="ARBA00022803"/>
    </source>
</evidence>
<dbReference type="AlphaFoldDB" id="A0A814TAT2"/>
<dbReference type="PANTHER" id="PTHR45641:SF19">
    <property type="entry name" value="NEPHROCYSTIN-3"/>
    <property type="match status" value="1"/>
</dbReference>
<dbReference type="Pfam" id="PF13374">
    <property type="entry name" value="TPR_10"/>
    <property type="match status" value="1"/>
</dbReference>
<dbReference type="EMBL" id="CAJNOJ010000124">
    <property type="protein sequence ID" value="CAF1158921.1"/>
    <property type="molecule type" value="Genomic_DNA"/>
</dbReference>
<evidence type="ECO:0000256" key="1">
    <source>
        <dbReference type="ARBA" id="ARBA00022737"/>
    </source>
</evidence>
<dbReference type="InterPro" id="IPR011990">
    <property type="entry name" value="TPR-like_helical_dom_sf"/>
</dbReference>
<evidence type="ECO:0000256" key="3">
    <source>
        <dbReference type="PROSITE-ProRule" id="PRU00339"/>
    </source>
</evidence>
<evidence type="ECO:0000313" key="4">
    <source>
        <dbReference type="EMBL" id="CAF1158921.1"/>
    </source>
</evidence>